<dbReference type="PANTHER" id="PTHR43471">
    <property type="entry name" value="ABC TRANSPORTER PERMEASE"/>
    <property type="match status" value="1"/>
</dbReference>
<organism evidence="2 3">
    <name type="scientific">Clostridium bovifaecis</name>
    <dbReference type="NCBI Taxonomy" id="2184719"/>
    <lineage>
        <taxon>Bacteria</taxon>
        <taxon>Bacillati</taxon>
        <taxon>Bacillota</taxon>
        <taxon>Clostridia</taxon>
        <taxon>Eubacteriales</taxon>
        <taxon>Clostridiaceae</taxon>
        <taxon>Clostridium</taxon>
    </lineage>
</organism>
<feature type="transmembrane region" description="Helical" evidence="1">
    <location>
        <begin position="367"/>
        <end position="389"/>
    </location>
</feature>
<evidence type="ECO:0000313" key="2">
    <source>
        <dbReference type="EMBL" id="QGU94347.1"/>
    </source>
</evidence>
<gene>
    <name evidence="2" type="ORF">GOM49_03820</name>
</gene>
<dbReference type="PANTHER" id="PTHR43471:SF3">
    <property type="entry name" value="ABC TRANSPORTER PERMEASE PROTEIN NATB"/>
    <property type="match status" value="1"/>
</dbReference>
<keyword evidence="1" id="KW-0472">Membrane</keyword>
<keyword evidence="3" id="KW-1185">Reference proteome</keyword>
<dbReference type="Proteomes" id="UP000422764">
    <property type="component" value="Chromosome"/>
</dbReference>
<feature type="transmembrane region" description="Helical" evidence="1">
    <location>
        <begin position="23"/>
        <end position="41"/>
    </location>
</feature>
<evidence type="ECO:0000256" key="1">
    <source>
        <dbReference type="SAM" id="Phobius"/>
    </source>
</evidence>
<keyword evidence="1" id="KW-0812">Transmembrane</keyword>
<feature type="transmembrane region" description="Helical" evidence="1">
    <location>
        <begin position="312"/>
        <end position="329"/>
    </location>
</feature>
<feature type="transmembrane region" description="Helical" evidence="1">
    <location>
        <begin position="234"/>
        <end position="257"/>
    </location>
</feature>
<feature type="transmembrane region" description="Helical" evidence="1">
    <location>
        <begin position="278"/>
        <end position="306"/>
    </location>
</feature>
<dbReference type="Pfam" id="PF12679">
    <property type="entry name" value="ABC2_membrane_2"/>
    <property type="match status" value="1"/>
</dbReference>
<reference evidence="2 3" key="1">
    <citation type="submission" date="2019-12" db="EMBL/GenBank/DDBJ databases">
        <title>Genome sequenceing of Clostridium bovifaecis.</title>
        <authorList>
            <person name="Yao Y."/>
        </authorList>
    </citation>
    <scope>NUCLEOTIDE SEQUENCE [LARGE SCALE GENOMIC DNA]</scope>
    <source>
        <strain evidence="2 3">BXX</strain>
    </source>
</reference>
<feature type="transmembrane region" description="Helical" evidence="1">
    <location>
        <begin position="178"/>
        <end position="196"/>
    </location>
</feature>
<dbReference type="AlphaFoldDB" id="A0A6I6F0Q8"/>
<evidence type="ECO:0000313" key="3">
    <source>
        <dbReference type="Proteomes" id="UP000422764"/>
    </source>
</evidence>
<dbReference type="EMBL" id="CP046522">
    <property type="protein sequence ID" value="QGU94347.1"/>
    <property type="molecule type" value="Genomic_DNA"/>
</dbReference>
<name>A0A6I6F0Q8_9CLOT</name>
<sequence length="398" mass="44256">MNNSASIVFKKELKDLLRDRKTFLVSIIIPLILFPLIFFAIGKAESSNEKSIEENFRISIKGGEGSQFLNFIKQDNKIKILDSSNLEEDVKDGKLLLALEVPEDVDELIKNEKQAAINIIYDNSSQQSIMAQEMIENYIEGYSKQIVATRLEKRGMDSSLLTPIKIDYRTTSKEDEGFGKMILSMLVPMLLVLYSVTGPMGPAVDLGAGEKERGTLEPLLTTQAGRMSLLWGKFGAIAVIGFLTTLASIAGIVIVLYKGGAYTGGMNVKADSLLSMGLKGIVLIFFMVILLNLVFASLELSISIYARSFKEAQTYLAPLNIIALVPVYTTYMLDARNIDTYYFHIPISNAVCLIKEFLAGVLNTNHILITFGWIIVYIAAAILFARYMFSKEEVIFRT</sequence>
<accession>A0A6I6F0Q8</accession>
<keyword evidence="1" id="KW-1133">Transmembrane helix</keyword>
<proteinExistence type="predicted"/>
<protein>
    <submittedName>
        <fullName evidence="2">ABC transporter permease subunit</fullName>
    </submittedName>
</protein>
<dbReference type="GO" id="GO:0140359">
    <property type="term" value="F:ABC-type transporter activity"/>
    <property type="evidence" value="ECO:0007669"/>
    <property type="project" value="InterPro"/>
</dbReference>
<dbReference type="GO" id="GO:0005886">
    <property type="term" value="C:plasma membrane"/>
    <property type="evidence" value="ECO:0007669"/>
    <property type="project" value="UniProtKB-SubCell"/>
</dbReference>
<feature type="transmembrane region" description="Helical" evidence="1">
    <location>
        <begin position="341"/>
        <end position="361"/>
    </location>
</feature>
<dbReference type="Gene3D" id="3.40.1710.10">
    <property type="entry name" value="abc type-2 transporter like domain"/>
    <property type="match status" value="1"/>
</dbReference>